<feature type="transmembrane region" description="Helical" evidence="8">
    <location>
        <begin position="186"/>
        <end position="206"/>
    </location>
</feature>
<feature type="transmembrane region" description="Helical" evidence="8">
    <location>
        <begin position="327"/>
        <end position="349"/>
    </location>
</feature>
<feature type="transmembrane region" description="Helical" evidence="8">
    <location>
        <begin position="381"/>
        <end position="399"/>
    </location>
</feature>
<dbReference type="Gene3D" id="2.60.40.10">
    <property type="entry name" value="Immunoglobulins"/>
    <property type="match status" value="1"/>
</dbReference>
<dbReference type="SUPFAM" id="SSF103473">
    <property type="entry name" value="MFS general substrate transporter"/>
    <property type="match status" value="1"/>
</dbReference>
<evidence type="ECO:0000259" key="9">
    <source>
        <dbReference type="PROSITE" id="PS50850"/>
    </source>
</evidence>
<keyword evidence="5 8" id="KW-1133">Transmembrane helix</keyword>
<keyword evidence="6 8" id="KW-0472">Membrane</keyword>
<dbReference type="PANTHER" id="PTHR23501">
    <property type="entry name" value="MAJOR FACILITATOR SUPERFAMILY"/>
    <property type="match status" value="1"/>
</dbReference>
<dbReference type="RefSeq" id="WP_344524513.1">
    <property type="nucleotide sequence ID" value="NZ_BAAAUG010000096.1"/>
</dbReference>
<dbReference type="CDD" id="cd17502">
    <property type="entry name" value="MFS_Azr1_MDR_like"/>
    <property type="match status" value="1"/>
</dbReference>
<dbReference type="InterPro" id="IPR011701">
    <property type="entry name" value="MFS"/>
</dbReference>
<keyword evidence="3" id="KW-1003">Cell membrane</keyword>
<comment type="subcellular location">
    <subcellularLocation>
        <location evidence="1">Cell membrane</location>
        <topology evidence="1">Multi-pass membrane protein</topology>
    </subcellularLocation>
</comment>
<dbReference type="PANTHER" id="PTHR23501:SF197">
    <property type="entry name" value="COMD"/>
    <property type="match status" value="1"/>
</dbReference>
<keyword evidence="4 8" id="KW-0812">Transmembrane</keyword>
<dbReference type="SUPFAM" id="SSF49464">
    <property type="entry name" value="Carboxypeptidase regulatory domain-like"/>
    <property type="match status" value="2"/>
</dbReference>
<dbReference type="InterPro" id="IPR008969">
    <property type="entry name" value="CarboxyPept-like_regulatory"/>
</dbReference>
<gene>
    <name evidence="10" type="ORF">GCM10010449_52040</name>
</gene>
<reference evidence="11" key="1">
    <citation type="journal article" date="2019" name="Int. J. Syst. Evol. Microbiol.">
        <title>The Global Catalogue of Microorganisms (GCM) 10K type strain sequencing project: providing services to taxonomists for standard genome sequencing and annotation.</title>
        <authorList>
            <consortium name="The Broad Institute Genomics Platform"/>
            <consortium name="The Broad Institute Genome Sequencing Center for Infectious Disease"/>
            <person name="Wu L."/>
            <person name="Ma J."/>
        </authorList>
    </citation>
    <scope>NUCLEOTIDE SEQUENCE [LARGE SCALE GENOMIC DNA]</scope>
    <source>
        <strain evidence="11">JCM 9092</strain>
    </source>
</reference>
<dbReference type="Gene3D" id="1.20.1720.10">
    <property type="entry name" value="Multidrug resistance protein D"/>
    <property type="match status" value="1"/>
</dbReference>
<organism evidence="10 11">
    <name type="scientific">Streptomyces rectiviolaceus</name>
    <dbReference type="NCBI Taxonomy" id="332591"/>
    <lineage>
        <taxon>Bacteria</taxon>
        <taxon>Bacillati</taxon>
        <taxon>Actinomycetota</taxon>
        <taxon>Actinomycetes</taxon>
        <taxon>Kitasatosporales</taxon>
        <taxon>Streptomycetaceae</taxon>
        <taxon>Streptomyces</taxon>
    </lineage>
</organism>
<feature type="transmembrane region" description="Helical" evidence="8">
    <location>
        <begin position="292"/>
        <end position="315"/>
    </location>
</feature>
<evidence type="ECO:0000313" key="10">
    <source>
        <dbReference type="EMBL" id="GAA3123880.1"/>
    </source>
</evidence>
<dbReference type="EMBL" id="BAAAUG010000096">
    <property type="protein sequence ID" value="GAA3123880.1"/>
    <property type="molecule type" value="Genomic_DNA"/>
</dbReference>
<dbReference type="InterPro" id="IPR020846">
    <property type="entry name" value="MFS_dom"/>
</dbReference>
<evidence type="ECO:0000256" key="5">
    <source>
        <dbReference type="ARBA" id="ARBA00022989"/>
    </source>
</evidence>
<dbReference type="NCBIfam" id="TIGR00711">
    <property type="entry name" value="efflux_EmrB"/>
    <property type="match status" value="1"/>
</dbReference>
<evidence type="ECO:0000256" key="6">
    <source>
        <dbReference type="ARBA" id="ARBA00023136"/>
    </source>
</evidence>
<feature type="transmembrane region" description="Helical" evidence="8">
    <location>
        <begin position="35"/>
        <end position="57"/>
    </location>
</feature>
<evidence type="ECO:0000256" key="4">
    <source>
        <dbReference type="ARBA" id="ARBA00022692"/>
    </source>
</evidence>
<dbReference type="Pfam" id="PF07690">
    <property type="entry name" value="MFS_1"/>
    <property type="match status" value="2"/>
</dbReference>
<feature type="transmembrane region" description="Helical" evidence="8">
    <location>
        <begin position="250"/>
        <end position="271"/>
    </location>
</feature>
<dbReference type="Pfam" id="PF13620">
    <property type="entry name" value="CarboxypepD_reg"/>
    <property type="match status" value="3"/>
</dbReference>
<sequence length="842" mass="85871">MATTTPSGVRGSHAKHGAAHDAGAPMTHRQIMEALSGLLLGMFVAILSSTIVSNALPEIIGDLGGGQSAYTWVVTASLLAMTATTPLWGKLSDLFSKKALVQIALIIYVLGSVVAGLSQNAGMLIACRVVQGIGVGGLSALAQIVMAAMIAPRERGRYSGYLGATFAVATVGGPLLGGVITDTDWLGWRWCFYVGVPFAIIALIVLQKTLKLPVVKRDVKVDWSGAFFISAAVSLLLVWVTFAGDKYDWMSWQTGAMVGGSIVLGLIFLLVESKASEPIIPLRLFRNRTITLASLASLFVGVAMFAGTVFFSQYFQLARDKSPTMSGVMTIPMIAGLFVSSTVSGQVITKTGKWKAWLVSGGVLLTAGLGLLGTIRYDTEYWHIAIFMALMGLGVGMMMQNLVLATQNQVAPEDLGSASSVVTFFRSLGGAMGVSALGAVMSTRITDYVKDGLEDLGPKAAGMGHGGTGGGGIPDLDALPAPFRTVMESAYGHGIADVFLIAAPMALIALLITLFIKEVPLRTSGGLAQAAESAADTPADAPATATTVADEQPVLASVGAHTEAGPDGTQKLAAVASSATGDAPSQTTGGGTPVHGFVRGAESAPVPRAAVTLISLGGRQLGRAVAQGDGSYAVDAPGAGSYVLIASADGFQPQASTIVVADEPLVYDILLSGTSGLSGVVRASTGKLPVAGAMVIVTDVRGDVLATGLTGEQGEFTFAELVPGQVTIAVNAAGHRPMALPVEVGAVGVTRVEVELNAGSQVLGTVRAAGGPLNDARVTLVDAAGNVVATATTGSDGAYAFTDLDSGEYTVIATGYPPVATGLTVSGEGVGDHDIELAHPGE</sequence>
<feature type="transmembrane region" description="Helical" evidence="8">
    <location>
        <begin position="158"/>
        <end position="180"/>
    </location>
</feature>
<evidence type="ECO:0000256" key="1">
    <source>
        <dbReference type="ARBA" id="ARBA00004651"/>
    </source>
</evidence>
<dbReference type="InterPro" id="IPR013783">
    <property type="entry name" value="Ig-like_fold"/>
</dbReference>
<feature type="transmembrane region" description="Helical" evidence="8">
    <location>
        <begin position="100"/>
        <end position="117"/>
    </location>
</feature>
<evidence type="ECO:0000256" key="3">
    <source>
        <dbReference type="ARBA" id="ARBA00022475"/>
    </source>
</evidence>
<feature type="transmembrane region" description="Helical" evidence="8">
    <location>
        <begin position="226"/>
        <end position="244"/>
    </location>
</feature>
<feature type="transmembrane region" description="Helical" evidence="8">
    <location>
        <begin position="356"/>
        <end position="375"/>
    </location>
</feature>
<keyword evidence="11" id="KW-1185">Reference proteome</keyword>
<dbReference type="Proteomes" id="UP001501637">
    <property type="component" value="Unassembled WGS sequence"/>
</dbReference>
<keyword evidence="2" id="KW-0813">Transport</keyword>
<name>A0ABP6MSG5_9ACTN</name>
<dbReference type="PRINTS" id="PR01036">
    <property type="entry name" value="TCRTETB"/>
</dbReference>
<feature type="domain" description="Major facilitator superfamily (MFS) profile" evidence="9">
    <location>
        <begin position="34"/>
        <end position="521"/>
    </location>
</feature>
<feature type="region of interest" description="Disordered" evidence="7">
    <location>
        <begin position="1"/>
        <end position="22"/>
    </location>
</feature>
<dbReference type="Gene3D" id="2.60.40.1120">
    <property type="entry name" value="Carboxypeptidase-like, regulatory domain"/>
    <property type="match status" value="2"/>
</dbReference>
<accession>A0ABP6MSG5</accession>
<evidence type="ECO:0000256" key="8">
    <source>
        <dbReference type="SAM" id="Phobius"/>
    </source>
</evidence>
<feature type="transmembrane region" description="Helical" evidence="8">
    <location>
        <begin position="129"/>
        <end position="151"/>
    </location>
</feature>
<dbReference type="Gene3D" id="1.20.1250.20">
    <property type="entry name" value="MFS general substrate transporter like domains"/>
    <property type="match status" value="1"/>
</dbReference>
<evidence type="ECO:0000256" key="7">
    <source>
        <dbReference type="SAM" id="MobiDB-lite"/>
    </source>
</evidence>
<proteinExistence type="predicted"/>
<dbReference type="InterPro" id="IPR004638">
    <property type="entry name" value="EmrB-like"/>
</dbReference>
<feature type="transmembrane region" description="Helical" evidence="8">
    <location>
        <begin position="494"/>
        <end position="516"/>
    </location>
</feature>
<evidence type="ECO:0000256" key="2">
    <source>
        <dbReference type="ARBA" id="ARBA00022448"/>
    </source>
</evidence>
<evidence type="ECO:0000313" key="11">
    <source>
        <dbReference type="Proteomes" id="UP001501637"/>
    </source>
</evidence>
<dbReference type="PROSITE" id="PS50850">
    <property type="entry name" value="MFS"/>
    <property type="match status" value="1"/>
</dbReference>
<feature type="transmembrane region" description="Helical" evidence="8">
    <location>
        <begin position="69"/>
        <end position="88"/>
    </location>
</feature>
<dbReference type="InterPro" id="IPR036259">
    <property type="entry name" value="MFS_trans_sf"/>
</dbReference>
<comment type="caution">
    <text evidence="10">The sequence shown here is derived from an EMBL/GenBank/DDBJ whole genome shotgun (WGS) entry which is preliminary data.</text>
</comment>
<protein>
    <submittedName>
        <fullName evidence="10">MFS transporter</fullName>
    </submittedName>
</protein>
<dbReference type="SUPFAM" id="SSF49478">
    <property type="entry name" value="Cna protein B-type domain"/>
    <property type="match status" value="1"/>
</dbReference>